<dbReference type="AlphaFoldDB" id="W4K244"/>
<dbReference type="InParanoid" id="W4K244"/>
<proteinExistence type="predicted"/>
<evidence type="ECO:0000313" key="2">
    <source>
        <dbReference type="Proteomes" id="UP000030671"/>
    </source>
</evidence>
<dbReference type="EMBL" id="KI925460">
    <property type="protein sequence ID" value="ETW79888.1"/>
    <property type="molecule type" value="Genomic_DNA"/>
</dbReference>
<organism evidence="1 2">
    <name type="scientific">Heterobasidion irregulare (strain TC 32-1)</name>
    <dbReference type="NCBI Taxonomy" id="747525"/>
    <lineage>
        <taxon>Eukaryota</taxon>
        <taxon>Fungi</taxon>
        <taxon>Dikarya</taxon>
        <taxon>Basidiomycota</taxon>
        <taxon>Agaricomycotina</taxon>
        <taxon>Agaricomycetes</taxon>
        <taxon>Russulales</taxon>
        <taxon>Bondarzewiaceae</taxon>
        <taxon>Heterobasidion</taxon>
        <taxon>Heterobasidion annosum species complex</taxon>
    </lineage>
</organism>
<keyword evidence="2" id="KW-1185">Reference proteome</keyword>
<dbReference type="GeneID" id="20675309"/>
<reference evidence="1 2" key="1">
    <citation type="journal article" date="2012" name="New Phytol.">
        <title>Insight into trade-off between wood decay and parasitism from the genome of a fungal forest pathogen.</title>
        <authorList>
            <person name="Olson A."/>
            <person name="Aerts A."/>
            <person name="Asiegbu F."/>
            <person name="Belbahri L."/>
            <person name="Bouzid O."/>
            <person name="Broberg A."/>
            <person name="Canback B."/>
            <person name="Coutinho P.M."/>
            <person name="Cullen D."/>
            <person name="Dalman K."/>
            <person name="Deflorio G."/>
            <person name="van Diepen L.T."/>
            <person name="Dunand C."/>
            <person name="Duplessis S."/>
            <person name="Durling M."/>
            <person name="Gonthier P."/>
            <person name="Grimwood J."/>
            <person name="Fossdal C.G."/>
            <person name="Hansson D."/>
            <person name="Henrissat B."/>
            <person name="Hietala A."/>
            <person name="Himmelstrand K."/>
            <person name="Hoffmeister D."/>
            <person name="Hogberg N."/>
            <person name="James T.Y."/>
            <person name="Karlsson M."/>
            <person name="Kohler A."/>
            <person name="Kues U."/>
            <person name="Lee Y.H."/>
            <person name="Lin Y.C."/>
            <person name="Lind M."/>
            <person name="Lindquist E."/>
            <person name="Lombard V."/>
            <person name="Lucas S."/>
            <person name="Lunden K."/>
            <person name="Morin E."/>
            <person name="Murat C."/>
            <person name="Park J."/>
            <person name="Raffaello T."/>
            <person name="Rouze P."/>
            <person name="Salamov A."/>
            <person name="Schmutz J."/>
            <person name="Solheim H."/>
            <person name="Stahlberg J."/>
            <person name="Velez H."/>
            <person name="de Vries R.P."/>
            <person name="Wiebenga A."/>
            <person name="Woodward S."/>
            <person name="Yakovlev I."/>
            <person name="Garbelotto M."/>
            <person name="Martin F."/>
            <person name="Grigoriev I.V."/>
            <person name="Stenlid J."/>
        </authorList>
    </citation>
    <scope>NUCLEOTIDE SEQUENCE [LARGE SCALE GENOMIC DNA]</scope>
    <source>
        <strain evidence="1 2">TC 32-1</strain>
    </source>
</reference>
<dbReference type="HOGENOM" id="CLU_2441132_0_0_1"/>
<dbReference type="Proteomes" id="UP000030671">
    <property type="component" value="Unassembled WGS sequence"/>
</dbReference>
<dbReference type="RefSeq" id="XP_009548426.1">
    <property type="nucleotide sequence ID" value="XM_009550131.1"/>
</dbReference>
<dbReference type="KEGG" id="hir:HETIRDRAFT_440850"/>
<protein>
    <submittedName>
        <fullName evidence="1">Uncharacterized protein</fullName>
    </submittedName>
</protein>
<accession>W4K244</accession>
<sequence length="90" mass="10488">MIREKKRERWMYICICGLMGRQGMAGEIAYIPSRLGVLYRGYDNNNSNNNGSASRVESREDADEWVSGLGLQKMSRRAYDMQRRLLPKRI</sequence>
<gene>
    <name evidence="1" type="ORF">HETIRDRAFT_440850</name>
</gene>
<evidence type="ECO:0000313" key="1">
    <source>
        <dbReference type="EMBL" id="ETW79888.1"/>
    </source>
</evidence>
<name>W4K244_HETIT</name>